<dbReference type="Proteomes" id="UP000326169">
    <property type="component" value="Unassembled WGS sequence"/>
</dbReference>
<dbReference type="NCBIfam" id="NF047413">
    <property type="entry name" value="heterocyst_PatX"/>
    <property type="match status" value="1"/>
</dbReference>
<accession>A0A5M3TAU4</accession>
<feature type="chain" id="PRO_5046256042" evidence="2">
    <location>
        <begin position="19"/>
        <end position="65"/>
    </location>
</feature>
<keyword evidence="2" id="KW-0732">Signal</keyword>
<dbReference type="EMBL" id="BIMW01000113">
    <property type="protein sequence ID" value="GCE94926.1"/>
    <property type="molecule type" value="Genomic_DNA"/>
</dbReference>
<keyword evidence="4" id="KW-1185">Reference proteome</keyword>
<dbReference type="GeneID" id="301686288"/>
<protein>
    <submittedName>
        <fullName evidence="3">Uncharacterized protein</fullName>
    </submittedName>
</protein>
<evidence type="ECO:0000313" key="3">
    <source>
        <dbReference type="EMBL" id="GCE94926.1"/>
    </source>
</evidence>
<evidence type="ECO:0000256" key="2">
    <source>
        <dbReference type="SAM" id="SignalP"/>
    </source>
</evidence>
<sequence length="65" mass="7065">MRLSSLIMLSGLALINLANQPKLETTATPSDSYHESIYELVQVNDNQIPETESSPAPHRGSGRKG</sequence>
<evidence type="ECO:0000313" key="4">
    <source>
        <dbReference type="Proteomes" id="UP000326169"/>
    </source>
</evidence>
<gene>
    <name evidence="3" type="ORF">NIES46_29860</name>
</gene>
<evidence type="ECO:0000256" key="1">
    <source>
        <dbReference type="SAM" id="MobiDB-lite"/>
    </source>
</evidence>
<feature type="region of interest" description="Disordered" evidence="1">
    <location>
        <begin position="46"/>
        <end position="65"/>
    </location>
</feature>
<organism evidence="3 4">
    <name type="scientific">Limnospira platensis NIES-46</name>
    <dbReference type="NCBI Taxonomy" id="1236695"/>
    <lineage>
        <taxon>Bacteria</taxon>
        <taxon>Bacillati</taxon>
        <taxon>Cyanobacteriota</taxon>
        <taxon>Cyanophyceae</taxon>
        <taxon>Oscillatoriophycideae</taxon>
        <taxon>Oscillatoriales</taxon>
        <taxon>Sirenicapillariaceae</taxon>
        <taxon>Limnospira</taxon>
    </lineage>
</organism>
<comment type="caution">
    <text evidence="3">The sequence shown here is derived from an EMBL/GenBank/DDBJ whole genome shotgun (WGS) entry which is preliminary data.</text>
</comment>
<name>A0A5M3TAU4_LIMPL</name>
<dbReference type="RefSeq" id="WP_043467898.1">
    <property type="nucleotide sequence ID" value="NZ_BIMW01000113.1"/>
</dbReference>
<dbReference type="InterPro" id="IPR058097">
    <property type="entry name" value="PatX"/>
</dbReference>
<reference evidence="3 4" key="1">
    <citation type="journal article" date="2019" name="J Genomics">
        <title>The Draft Genome of a Hydrogen-producing Cyanobacterium, Arthrospira platensis NIES-46.</title>
        <authorList>
            <person name="Suzuki S."/>
            <person name="Yamaguchi H."/>
            <person name="Kawachi M."/>
        </authorList>
    </citation>
    <scope>NUCLEOTIDE SEQUENCE [LARGE SCALE GENOMIC DNA]</scope>
    <source>
        <strain evidence="3 4">NIES-46</strain>
    </source>
</reference>
<feature type="signal peptide" evidence="2">
    <location>
        <begin position="1"/>
        <end position="18"/>
    </location>
</feature>
<proteinExistence type="predicted"/>